<evidence type="ECO:0000313" key="1">
    <source>
        <dbReference type="EMBL" id="SNZ12101.1"/>
    </source>
</evidence>
<protein>
    <submittedName>
        <fullName evidence="1">Uncharacterized protein</fullName>
    </submittedName>
</protein>
<gene>
    <name evidence="1" type="ORF">SAMN06269185_1496</name>
</gene>
<sequence length="393" mass="43745">MEAPMSDEQDNYTVGGFREFQSDNLARDPDEVLPHSGFVRDEQLDRQMTVRALHHDPDRWETKAPADYLGVQKNRDILRAEGGHTARQALENGDSLTLKHYIGDPSQEADLAGLKAKMRLEQIVDGPAPVIVVLGEMGAGKSDFAGLLGQLRAHVVDQDLLVGSNIRTLSRNDEWVREDGSVDDGYIPNYPLLTEWVQQDGNPVENPQQPKLFIGDEFSSHGSGTGEDGHKVRKLMGPLVFKIRKYGGALIYIGHDESSIHPMLWRVGTIIKKTSKKEAIVADRISNGKLVDVEPRPLRGIPQTDWSMATKEASEWSWEAPSGNESADTGIDDTDVKRVAMWTMQACREQGMSPRETAQFVPYSHTTVNNWLNEYDDGGEKREWVSSVEAAIA</sequence>
<name>A0A285NWT7_NATPI</name>
<dbReference type="AlphaFoldDB" id="A0A285NWT7"/>
<organism evidence="1 2">
    <name type="scientific">Natronoarchaeum philippinense</name>
    <dbReference type="NCBI Taxonomy" id="558529"/>
    <lineage>
        <taxon>Archaea</taxon>
        <taxon>Methanobacteriati</taxon>
        <taxon>Methanobacteriota</taxon>
        <taxon>Stenosarchaea group</taxon>
        <taxon>Halobacteria</taxon>
        <taxon>Halobacteriales</taxon>
        <taxon>Natronoarchaeaceae</taxon>
    </lineage>
</organism>
<reference evidence="2" key="1">
    <citation type="submission" date="2017-09" db="EMBL/GenBank/DDBJ databases">
        <authorList>
            <person name="Varghese N."/>
            <person name="Submissions S."/>
        </authorList>
    </citation>
    <scope>NUCLEOTIDE SEQUENCE [LARGE SCALE GENOMIC DNA]</scope>
    <source>
        <strain evidence="2">DSM 27208</strain>
    </source>
</reference>
<evidence type="ECO:0000313" key="2">
    <source>
        <dbReference type="Proteomes" id="UP000219453"/>
    </source>
</evidence>
<dbReference type="EMBL" id="OBEJ01000002">
    <property type="protein sequence ID" value="SNZ12101.1"/>
    <property type="molecule type" value="Genomic_DNA"/>
</dbReference>
<dbReference type="Proteomes" id="UP000219453">
    <property type="component" value="Unassembled WGS sequence"/>
</dbReference>
<accession>A0A285NWT7</accession>
<proteinExistence type="predicted"/>
<keyword evidence="2" id="KW-1185">Reference proteome</keyword>